<keyword evidence="2" id="KW-1133">Transmembrane helix</keyword>
<accession>A0A2Z2NT67</accession>
<keyword evidence="2" id="KW-0812">Transmembrane</keyword>
<proteinExistence type="predicted"/>
<dbReference type="AlphaFoldDB" id="A0A2Z2NT67"/>
<evidence type="ECO:0008006" key="5">
    <source>
        <dbReference type="Google" id="ProtNLM"/>
    </source>
</evidence>
<evidence type="ECO:0000256" key="1">
    <source>
        <dbReference type="SAM" id="MobiDB-lite"/>
    </source>
</evidence>
<evidence type="ECO:0000313" key="4">
    <source>
        <dbReference type="Proteomes" id="UP000250079"/>
    </source>
</evidence>
<gene>
    <name evidence="3" type="ORF">IMCC3135_09215</name>
</gene>
<feature type="region of interest" description="Disordered" evidence="1">
    <location>
        <begin position="72"/>
        <end position="91"/>
    </location>
</feature>
<protein>
    <recommendedName>
        <fullName evidence="5">Flp/Fap pilin component</fullName>
    </recommendedName>
</protein>
<dbReference type="RefSeq" id="WP_205737972.1">
    <property type="nucleotide sequence ID" value="NZ_CP018632.1"/>
</dbReference>
<reference evidence="3 4" key="1">
    <citation type="submission" date="2016-12" db="EMBL/GenBank/DDBJ databases">
        <authorList>
            <person name="Song W.-J."/>
            <person name="Kurnit D.M."/>
        </authorList>
    </citation>
    <scope>NUCLEOTIDE SEQUENCE [LARGE SCALE GENOMIC DNA]</scope>
    <source>
        <strain evidence="3 4">IMCC3135</strain>
    </source>
</reference>
<feature type="transmembrane region" description="Helical" evidence="2">
    <location>
        <begin position="30"/>
        <end position="49"/>
    </location>
</feature>
<dbReference type="Proteomes" id="UP000250079">
    <property type="component" value="Chromosome"/>
</dbReference>
<evidence type="ECO:0000313" key="3">
    <source>
        <dbReference type="EMBL" id="ASJ71940.1"/>
    </source>
</evidence>
<dbReference type="EMBL" id="CP018632">
    <property type="protein sequence ID" value="ASJ71940.1"/>
    <property type="molecule type" value="Genomic_DNA"/>
</dbReference>
<name>A0A2Z2NT67_9GAMM</name>
<evidence type="ECO:0000256" key="2">
    <source>
        <dbReference type="SAM" id="Phobius"/>
    </source>
</evidence>
<dbReference type="KEGG" id="gai:IMCC3135_09215"/>
<keyword evidence="4" id="KW-1185">Reference proteome</keyword>
<sequence>MRNATTEMKQENRSTCAQARRVTGQGMTEYIIIVALIAIASIAAVSFFGSAVQAQFAQLGAELTGGTVTDAATAAGTAPTPKAAGLGDYGQ</sequence>
<organism evidence="3 4">
    <name type="scientific">Granulosicoccus antarcticus IMCC3135</name>
    <dbReference type="NCBI Taxonomy" id="1192854"/>
    <lineage>
        <taxon>Bacteria</taxon>
        <taxon>Pseudomonadati</taxon>
        <taxon>Pseudomonadota</taxon>
        <taxon>Gammaproteobacteria</taxon>
        <taxon>Chromatiales</taxon>
        <taxon>Granulosicoccaceae</taxon>
        <taxon>Granulosicoccus</taxon>
    </lineage>
</organism>
<keyword evidence="2" id="KW-0472">Membrane</keyword>